<proteinExistence type="predicted"/>
<reference evidence="2" key="1">
    <citation type="submission" date="2022-11" db="UniProtKB">
        <authorList>
            <consortium name="WormBaseParasite"/>
        </authorList>
    </citation>
    <scope>IDENTIFICATION</scope>
</reference>
<organism evidence="1 2">
    <name type="scientific">Romanomermis culicivorax</name>
    <name type="common">Nematode worm</name>
    <dbReference type="NCBI Taxonomy" id="13658"/>
    <lineage>
        <taxon>Eukaryota</taxon>
        <taxon>Metazoa</taxon>
        <taxon>Ecdysozoa</taxon>
        <taxon>Nematoda</taxon>
        <taxon>Enoplea</taxon>
        <taxon>Dorylaimia</taxon>
        <taxon>Mermithida</taxon>
        <taxon>Mermithoidea</taxon>
        <taxon>Mermithidae</taxon>
        <taxon>Romanomermis</taxon>
    </lineage>
</organism>
<dbReference type="WBParaSite" id="nRc.2.0.1.t25556-RA">
    <property type="protein sequence ID" value="nRc.2.0.1.t25556-RA"/>
    <property type="gene ID" value="nRc.2.0.1.g25556"/>
</dbReference>
<dbReference type="Proteomes" id="UP000887565">
    <property type="component" value="Unplaced"/>
</dbReference>
<dbReference type="AlphaFoldDB" id="A0A915JHG7"/>
<accession>A0A915JHG7</accession>
<evidence type="ECO:0000313" key="1">
    <source>
        <dbReference type="Proteomes" id="UP000887565"/>
    </source>
</evidence>
<name>A0A915JHG7_ROMCU</name>
<protein>
    <submittedName>
        <fullName evidence="2">Uncharacterized protein</fullName>
    </submittedName>
</protein>
<evidence type="ECO:0000313" key="2">
    <source>
        <dbReference type="WBParaSite" id="nRc.2.0.1.t25556-RA"/>
    </source>
</evidence>
<sequence length="82" mass="9610">MATVLTPALRSIISCCSRTKNQDCYFLFNCRIYTLIMSVSSKTTCLMEMLYRKSCEKSIADIKNNFSTIKNLSQNYDKWWMI</sequence>
<keyword evidence="1" id="KW-1185">Reference proteome</keyword>